<dbReference type="CDD" id="cd00198">
    <property type="entry name" value="vWFA"/>
    <property type="match status" value="1"/>
</dbReference>
<proteinExistence type="predicted"/>
<evidence type="ECO:0000256" key="4">
    <source>
        <dbReference type="SAM" id="MobiDB-lite"/>
    </source>
</evidence>
<dbReference type="GO" id="GO:0005737">
    <property type="term" value="C:cytoplasm"/>
    <property type="evidence" value="ECO:0007669"/>
    <property type="project" value="TreeGrafter"/>
</dbReference>
<evidence type="ECO:0000259" key="6">
    <source>
        <dbReference type="PROSITE" id="PS50234"/>
    </source>
</evidence>
<dbReference type="PROSITE" id="PS50234">
    <property type="entry name" value="VWFA"/>
    <property type="match status" value="1"/>
</dbReference>
<dbReference type="Gene3D" id="3.40.50.410">
    <property type="entry name" value="von Willebrand factor, type A domain"/>
    <property type="match status" value="1"/>
</dbReference>
<dbReference type="OrthoDB" id="9805121at2"/>
<comment type="subcellular location">
    <subcellularLocation>
        <location evidence="1">Secreted</location>
    </subcellularLocation>
</comment>
<dbReference type="PANTHER" id="PTHR47763:SF1">
    <property type="entry name" value="DUF659 DOMAIN-CONTAINING PROTEIN"/>
    <property type="match status" value="1"/>
</dbReference>
<organism evidence="7 8">
    <name type="scientific">Paenibacillus curdlanolyticus YK9</name>
    <dbReference type="NCBI Taxonomy" id="717606"/>
    <lineage>
        <taxon>Bacteria</taxon>
        <taxon>Bacillati</taxon>
        <taxon>Bacillota</taxon>
        <taxon>Bacilli</taxon>
        <taxon>Bacillales</taxon>
        <taxon>Paenibacillaceae</taxon>
        <taxon>Paenibacillus</taxon>
    </lineage>
</organism>
<keyword evidence="3 5" id="KW-0732">Signal</keyword>
<dbReference type="InterPro" id="IPR002035">
    <property type="entry name" value="VWF_A"/>
</dbReference>
<dbReference type="RefSeq" id="WP_006037276.1">
    <property type="nucleotide sequence ID" value="NZ_AEDD01000003.1"/>
</dbReference>
<evidence type="ECO:0000313" key="7">
    <source>
        <dbReference type="EMBL" id="EFM11655.1"/>
    </source>
</evidence>
<feature type="compositionally biased region" description="Low complexity" evidence="4">
    <location>
        <begin position="36"/>
        <end position="52"/>
    </location>
</feature>
<evidence type="ECO:0000256" key="5">
    <source>
        <dbReference type="SAM" id="SignalP"/>
    </source>
</evidence>
<evidence type="ECO:0000256" key="1">
    <source>
        <dbReference type="ARBA" id="ARBA00004613"/>
    </source>
</evidence>
<keyword evidence="8" id="KW-1185">Reference proteome</keyword>
<dbReference type="STRING" id="717606.PaecuDRAFT_1261"/>
<feature type="region of interest" description="Disordered" evidence="4">
    <location>
        <begin position="26"/>
        <end position="101"/>
    </location>
</feature>
<dbReference type="eggNOG" id="COG2304">
    <property type="taxonomic scope" value="Bacteria"/>
</dbReference>
<dbReference type="SMART" id="SM00327">
    <property type="entry name" value="VWA"/>
    <property type="match status" value="1"/>
</dbReference>
<dbReference type="EMBL" id="AEDD01000003">
    <property type="protein sequence ID" value="EFM11655.1"/>
    <property type="molecule type" value="Genomic_DNA"/>
</dbReference>
<sequence>MMERIKRRWLFVLLMAFVLLMQACSSSAPDDKSDNSTSSEATTTEPAKASTEQKAADRGEAVPDSGESAADRSEEPTSSGASTSGQQGNLPDAGTLTAGEWDDNAKWSTWNKLMASNEGRENRPYWQFYDFRRLEVKVKAGGSPVADAAVVLTSKDGQQAWAARTNAAGVAYVFPTLFVEQGGDRKYTLSVTAGQQKKQFENVELKQGRSMEVSFDDAMRPSSLVDLMLVVDTTGSMSDELRYLEAELKDVVTRVSEQNNGQLDIRVSSNFYRDEHDDYVVRPFPFTRDVDKAVDQIADQEAFGGGDFPEAVELALSNAIEEHEWSKEALARLMFVVLDAPPHHEPQIMKKLQKLTAKAAEQGIRIIPIASSGVDIATEHLMRYIAVSTGGTYVFLTDHSGVGGDHLKPAVGEYEVRALNDLMVDVITRYCRS</sequence>
<dbReference type="PROSITE" id="PS51257">
    <property type="entry name" value="PROKAR_LIPOPROTEIN"/>
    <property type="match status" value="1"/>
</dbReference>
<feature type="signal peptide" evidence="5">
    <location>
        <begin position="1"/>
        <end position="28"/>
    </location>
</feature>
<dbReference type="GO" id="GO:0004674">
    <property type="term" value="F:protein serine/threonine kinase activity"/>
    <property type="evidence" value="ECO:0007669"/>
    <property type="project" value="TreeGrafter"/>
</dbReference>
<accession>E0I6I9</accession>
<gene>
    <name evidence="7" type="ORF">PaecuDRAFT_1261</name>
</gene>
<dbReference type="InterPro" id="IPR056861">
    <property type="entry name" value="HMCN1-like_VWA"/>
</dbReference>
<dbReference type="InterPro" id="IPR036465">
    <property type="entry name" value="vWFA_dom_sf"/>
</dbReference>
<reference evidence="7 8" key="1">
    <citation type="submission" date="2010-07" db="EMBL/GenBank/DDBJ databases">
        <title>The draft genome of Paenibacillus curdlanolyticus YK9.</title>
        <authorList>
            <consortium name="US DOE Joint Genome Institute (JGI-PGF)"/>
            <person name="Lucas S."/>
            <person name="Copeland A."/>
            <person name="Lapidus A."/>
            <person name="Cheng J.-F."/>
            <person name="Bruce D."/>
            <person name="Goodwin L."/>
            <person name="Pitluck S."/>
            <person name="Land M.L."/>
            <person name="Hauser L."/>
            <person name="Chang Y.-J."/>
            <person name="Jeffries C."/>
            <person name="Anderson I.J."/>
            <person name="Johnson E."/>
            <person name="Loganathan U."/>
            <person name="Mulhopadhyay B."/>
            <person name="Kyrpides N."/>
            <person name="Woyke T.J."/>
        </authorList>
    </citation>
    <scope>NUCLEOTIDE SEQUENCE [LARGE SCALE GENOMIC DNA]</scope>
    <source>
        <strain evidence="7 8">YK9</strain>
    </source>
</reference>
<name>E0I6I9_9BACL</name>
<dbReference type="SUPFAM" id="SSF53300">
    <property type="entry name" value="vWA-like"/>
    <property type="match status" value="1"/>
</dbReference>
<feature type="domain" description="VWFA" evidence="6">
    <location>
        <begin position="226"/>
        <end position="427"/>
    </location>
</feature>
<keyword evidence="2" id="KW-0964">Secreted</keyword>
<dbReference type="PANTHER" id="PTHR47763">
    <property type="entry name" value="ALPHA-PROTEIN KINASE VWKA"/>
    <property type="match status" value="1"/>
</dbReference>
<dbReference type="Proteomes" id="UP000005387">
    <property type="component" value="Unassembled WGS sequence"/>
</dbReference>
<evidence type="ECO:0000313" key="8">
    <source>
        <dbReference type="Proteomes" id="UP000005387"/>
    </source>
</evidence>
<dbReference type="Pfam" id="PF25106">
    <property type="entry name" value="VWA_4"/>
    <property type="match status" value="1"/>
</dbReference>
<feature type="compositionally biased region" description="Low complexity" evidence="4">
    <location>
        <begin position="77"/>
        <end position="88"/>
    </location>
</feature>
<feature type="chain" id="PRO_5003136226" evidence="5">
    <location>
        <begin position="29"/>
        <end position="433"/>
    </location>
</feature>
<dbReference type="InterPro" id="IPR052969">
    <property type="entry name" value="Thr-specific_kinase-like"/>
</dbReference>
<dbReference type="AlphaFoldDB" id="E0I6I9"/>
<evidence type="ECO:0000256" key="3">
    <source>
        <dbReference type="ARBA" id="ARBA00022729"/>
    </source>
</evidence>
<protein>
    <submittedName>
        <fullName evidence="7">von Willebrand factor type A</fullName>
    </submittedName>
</protein>
<evidence type="ECO:0000256" key="2">
    <source>
        <dbReference type="ARBA" id="ARBA00022525"/>
    </source>
</evidence>